<reference evidence="5 6" key="1">
    <citation type="journal article" date="2021" name="BMC Genomics">
        <title>Datura genome reveals duplications of psychoactive alkaloid biosynthetic genes and high mutation rate following tissue culture.</title>
        <authorList>
            <person name="Rajewski A."/>
            <person name="Carter-House D."/>
            <person name="Stajich J."/>
            <person name="Litt A."/>
        </authorList>
    </citation>
    <scope>NUCLEOTIDE SEQUENCE [LARGE SCALE GENOMIC DNA]</scope>
    <source>
        <strain evidence="5">AR-01</strain>
    </source>
</reference>
<feature type="domain" description="Transcription factor CBF/NF-Y/archaeal histone" evidence="4">
    <location>
        <begin position="1"/>
        <end position="33"/>
    </location>
</feature>
<dbReference type="Gene3D" id="1.10.20.10">
    <property type="entry name" value="Histone, subunit A"/>
    <property type="match status" value="1"/>
</dbReference>
<dbReference type="InterPro" id="IPR009072">
    <property type="entry name" value="Histone-fold"/>
</dbReference>
<evidence type="ECO:0000313" key="5">
    <source>
        <dbReference type="EMBL" id="MCD9641040.1"/>
    </source>
</evidence>
<dbReference type="Proteomes" id="UP000823775">
    <property type="component" value="Unassembled WGS sequence"/>
</dbReference>
<evidence type="ECO:0000256" key="1">
    <source>
        <dbReference type="ARBA" id="ARBA00009053"/>
    </source>
</evidence>
<proteinExistence type="inferred from homology"/>
<accession>A0ABS8V4S5</accession>
<organism evidence="5 6">
    <name type="scientific">Datura stramonium</name>
    <name type="common">Jimsonweed</name>
    <name type="synonym">Common thornapple</name>
    <dbReference type="NCBI Taxonomy" id="4076"/>
    <lineage>
        <taxon>Eukaryota</taxon>
        <taxon>Viridiplantae</taxon>
        <taxon>Streptophyta</taxon>
        <taxon>Embryophyta</taxon>
        <taxon>Tracheophyta</taxon>
        <taxon>Spermatophyta</taxon>
        <taxon>Magnoliopsida</taxon>
        <taxon>eudicotyledons</taxon>
        <taxon>Gunneridae</taxon>
        <taxon>Pentapetalae</taxon>
        <taxon>asterids</taxon>
        <taxon>lamiids</taxon>
        <taxon>Solanales</taxon>
        <taxon>Solanaceae</taxon>
        <taxon>Solanoideae</taxon>
        <taxon>Datureae</taxon>
        <taxon>Datura</taxon>
    </lineage>
</organism>
<dbReference type="SUPFAM" id="SSF47113">
    <property type="entry name" value="Histone-fold"/>
    <property type="match status" value="1"/>
</dbReference>
<dbReference type="Pfam" id="PF00808">
    <property type="entry name" value="CBFD_NFYB_HMF"/>
    <property type="match status" value="1"/>
</dbReference>
<protein>
    <recommendedName>
        <fullName evidence="4">Transcription factor CBF/NF-Y/archaeal histone domain-containing protein</fullName>
    </recommendedName>
</protein>
<keyword evidence="6" id="KW-1185">Reference proteome</keyword>
<dbReference type="PANTHER" id="PTHR11064">
    <property type="entry name" value="CCAAT-BINDING TRANSCRIPTION FACTOR-RELATED"/>
    <property type="match status" value="1"/>
</dbReference>
<sequence>MKKALPANGKIAKDAKETVQECVSEFISFITSENTCWMNGFLQMEDDLKDRQRLLMALLKEDGMQPGPNSQVHSAQGMAYGNSQVNAYDGSYAKDRVKIRSSSFCLRWVDLKNIFYVYILCCNLCIMVDLL</sequence>
<dbReference type="EMBL" id="JACEIK010003266">
    <property type="protein sequence ID" value="MCD9641040.1"/>
    <property type="molecule type" value="Genomic_DNA"/>
</dbReference>
<evidence type="ECO:0000313" key="6">
    <source>
        <dbReference type="Proteomes" id="UP000823775"/>
    </source>
</evidence>
<dbReference type="InterPro" id="IPR027113">
    <property type="entry name" value="Transc_fact_NFYB/HAP3"/>
</dbReference>
<evidence type="ECO:0000256" key="2">
    <source>
        <dbReference type="ARBA" id="ARBA00023015"/>
    </source>
</evidence>
<gene>
    <name evidence="5" type="ORF">HAX54_026855</name>
</gene>
<dbReference type="PANTHER" id="PTHR11064:SF171">
    <property type="entry name" value="NUCLEAR TRANSCRIPTION FACTOR Y SUBUNIT B-2"/>
    <property type="match status" value="1"/>
</dbReference>
<keyword evidence="3" id="KW-0804">Transcription</keyword>
<evidence type="ECO:0000256" key="3">
    <source>
        <dbReference type="ARBA" id="ARBA00023163"/>
    </source>
</evidence>
<dbReference type="InterPro" id="IPR003958">
    <property type="entry name" value="CBFA_NFYB_domain"/>
</dbReference>
<name>A0ABS8V4S5_DATST</name>
<evidence type="ECO:0000259" key="4">
    <source>
        <dbReference type="Pfam" id="PF00808"/>
    </source>
</evidence>
<comment type="caution">
    <text evidence="5">The sequence shown here is derived from an EMBL/GenBank/DDBJ whole genome shotgun (WGS) entry which is preliminary data.</text>
</comment>
<keyword evidence="2" id="KW-0805">Transcription regulation</keyword>
<comment type="similarity">
    <text evidence="1">Belongs to the NFYB/HAP3 subunit family.</text>
</comment>